<reference evidence="6" key="1">
    <citation type="submission" date="2021-03" db="EMBL/GenBank/DDBJ databases">
        <title>Comparative genomics and phylogenomic investigation of the class Geoglossomycetes provide insights into ecological specialization and systematics.</title>
        <authorList>
            <person name="Melie T."/>
            <person name="Pirro S."/>
            <person name="Miller A.N."/>
            <person name="Quandt A."/>
        </authorList>
    </citation>
    <scope>NUCLEOTIDE SEQUENCE</scope>
    <source>
        <strain evidence="6">CAQ_001_2017</strain>
    </source>
</reference>
<proteinExistence type="predicted"/>
<evidence type="ECO:0000256" key="2">
    <source>
        <dbReference type="ARBA" id="ARBA00022963"/>
    </source>
</evidence>
<accession>A0A9P8RTF1</accession>
<evidence type="ECO:0000259" key="5">
    <source>
        <dbReference type="PROSITE" id="PS51635"/>
    </source>
</evidence>
<gene>
    <name evidence="6" type="ORF">GP486_001027</name>
</gene>
<feature type="active site" description="Nucleophile" evidence="4">
    <location>
        <position position="66"/>
    </location>
</feature>
<dbReference type="CDD" id="cd07199">
    <property type="entry name" value="Pat17_PNPLA8_PNPLA9_like"/>
    <property type="match status" value="1"/>
</dbReference>
<feature type="short sequence motif" description="GXGXXG" evidence="4">
    <location>
        <begin position="26"/>
        <end position="31"/>
    </location>
</feature>
<feature type="domain" description="PNPLA" evidence="5">
    <location>
        <begin position="22"/>
        <end position="214"/>
    </location>
</feature>
<evidence type="ECO:0000313" key="6">
    <source>
        <dbReference type="EMBL" id="KAH0565577.1"/>
    </source>
</evidence>
<evidence type="ECO:0000256" key="4">
    <source>
        <dbReference type="PROSITE-ProRule" id="PRU01161"/>
    </source>
</evidence>
<protein>
    <recommendedName>
        <fullName evidence="5">PNPLA domain-containing protein</fullName>
    </recommendedName>
</protein>
<evidence type="ECO:0000256" key="1">
    <source>
        <dbReference type="ARBA" id="ARBA00022801"/>
    </source>
</evidence>
<feature type="short sequence motif" description="DGA/G" evidence="4">
    <location>
        <begin position="201"/>
        <end position="203"/>
    </location>
</feature>
<name>A0A9P8RTF1_9PEZI</name>
<dbReference type="EMBL" id="JAGHQM010000079">
    <property type="protein sequence ID" value="KAH0565577.1"/>
    <property type="molecule type" value="Genomic_DNA"/>
</dbReference>
<keyword evidence="2 4" id="KW-0442">Lipid degradation</keyword>
<dbReference type="Pfam" id="PF01734">
    <property type="entry name" value="Patatin"/>
    <property type="match status" value="1"/>
</dbReference>
<dbReference type="PANTHER" id="PTHR24185:SF1">
    <property type="entry name" value="CALCIUM-INDEPENDENT PHOSPHOLIPASE A2-GAMMA"/>
    <property type="match status" value="1"/>
</dbReference>
<feature type="short sequence motif" description="GXSXG" evidence="4">
    <location>
        <begin position="64"/>
        <end position="68"/>
    </location>
</feature>
<organism evidence="6 7">
    <name type="scientific">Trichoglossum hirsutum</name>
    <dbReference type="NCBI Taxonomy" id="265104"/>
    <lineage>
        <taxon>Eukaryota</taxon>
        <taxon>Fungi</taxon>
        <taxon>Dikarya</taxon>
        <taxon>Ascomycota</taxon>
        <taxon>Pezizomycotina</taxon>
        <taxon>Geoglossomycetes</taxon>
        <taxon>Geoglossales</taxon>
        <taxon>Geoglossaceae</taxon>
        <taxon>Trichoglossum</taxon>
    </lineage>
</organism>
<dbReference type="InterPro" id="IPR016035">
    <property type="entry name" value="Acyl_Trfase/lysoPLipase"/>
</dbReference>
<dbReference type="PANTHER" id="PTHR24185">
    <property type="entry name" value="CALCIUM-INDEPENDENT PHOSPHOLIPASE A2-GAMMA"/>
    <property type="match status" value="1"/>
</dbReference>
<dbReference type="GO" id="GO:0016020">
    <property type="term" value="C:membrane"/>
    <property type="evidence" value="ECO:0007669"/>
    <property type="project" value="TreeGrafter"/>
</dbReference>
<dbReference type="Gene3D" id="3.40.1090.10">
    <property type="entry name" value="Cytosolic phospholipase A2 catalytic domain"/>
    <property type="match status" value="1"/>
</dbReference>
<keyword evidence="1 4" id="KW-0378">Hydrolase</keyword>
<dbReference type="GO" id="GO:0016042">
    <property type="term" value="P:lipid catabolic process"/>
    <property type="evidence" value="ECO:0007669"/>
    <property type="project" value="UniProtKB-UniRule"/>
</dbReference>
<sequence>MSCVALAWQGSISAAEGVSIQPALDGGGVRGILELIVLRYLQGYVAAELGTYVPVIEMFDLVVGTSTGGVIALGLAHCLWDISDCIAKFTHLASNIFVPRPLRTRPFFRHLFNHVYRTSVVEAAYMGLFSEKELLISGQRVSSIKVAVTAVSDISDYKEWLVRPDTYEQEVKVWEAARATSAAPTFFKPYTHNATGVVYKDGALKCNNPIRIADSERRSIWRSGNNSLDLHLSIGTGVNPDYFAKSPGNTDQKLKDVVQNYGRRNKTGIEVLIDIATDAVKSTMDSESEYESFRRDLHDEEVRKRYHRFNVRINDGQPMPSFDDYKHIKRLKDLAEKYCESEDVKLRLREVARILVSSNFYFEKKSWRRLSREWICQGALHSRLSAEALSMLLKKGLSFTVRTEGPANAGGEPEFEMTTTVPATIAPWPMSLEFTVSEASKDRRICIGVIFPEGLHCVISGFPRIIT</sequence>
<dbReference type="Proteomes" id="UP000750711">
    <property type="component" value="Unassembled WGS sequence"/>
</dbReference>
<dbReference type="GO" id="GO:0047499">
    <property type="term" value="F:calcium-independent phospholipase A2 activity"/>
    <property type="evidence" value="ECO:0007669"/>
    <property type="project" value="TreeGrafter"/>
</dbReference>
<feature type="active site" description="Proton acceptor" evidence="4">
    <location>
        <position position="201"/>
    </location>
</feature>
<keyword evidence="3 4" id="KW-0443">Lipid metabolism</keyword>
<dbReference type="SUPFAM" id="SSF52151">
    <property type="entry name" value="FabD/lysophospholipase-like"/>
    <property type="match status" value="1"/>
</dbReference>
<keyword evidence="7" id="KW-1185">Reference proteome</keyword>
<dbReference type="AlphaFoldDB" id="A0A9P8RTF1"/>
<dbReference type="InterPro" id="IPR002641">
    <property type="entry name" value="PNPLA_dom"/>
</dbReference>
<evidence type="ECO:0000256" key="3">
    <source>
        <dbReference type="ARBA" id="ARBA00023098"/>
    </source>
</evidence>
<evidence type="ECO:0000313" key="7">
    <source>
        <dbReference type="Proteomes" id="UP000750711"/>
    </source>
</evidence>
<dbReference type="GO" id="GO:0019369">
    <property type="term" value="P:arachidonate metabolic process"/>
    <property type="evidence" value="ECO:0007669"/>
    <property type="project" value="TreeGrafter"/>
</dbReference>
<dbReference type="GO" id="GO:0046486">
    <property type="term" value="P:glycerolipid metabolic process"/>
    <property type="evidence" value="ECO:0007669"/>
    <property type="project" value="UniProtKB-ARBA"/>
</dbReference>
<comment type="caution">
    <text evidence="6">The sequence shown here is derived from an EMBL/GenBank/DDBJ whole genome shotgun (WGS) entry which is preliminary data.</text>
</comment>
<dbReference type="PROSITE" id="PS51635">
    <property type="entry name" value="PNPLA"/>
    <property type="match status" value="1"/>
</dbReference>